<proteinExistence type="predicted"/>
<comment type="caution">
    <text evidence="3">The sequence shown here is derived from an EMBL/GenBank/DDBJ whole genome shotgun (WGS) entry which is preliminary data.</text>
</comment>
<feature type="signal peptide" evidence="1">
    <location>
        <begin position="1"/>
        <end position="19"/>
    </location>
</feature>
<dbReference type="RefSeq" id="WP_108128072.1">
    <property type="nucleotide sequence ID" value="NZ_QBKP01000002.1"/>
</dbReference>
<dbReference type="AlphaFoldDB" id="A0A2T6B9D0"/>
<keyword evidence="4" id="KW-1185">Reference proteome</keyword>
<dbReference type="InterPro" id="IPR037291">
    <property type="entry name" value="DUF4139"/>
</dbReference>
<dbReference type="Pfam" id="PF13598">
    <property type="entry name" value="DUF4139"/>
    <property type="match status" value="1"/>
</dbReference>
<evidence type="ECO:0000313" key="3">
    <source>
        <dbReference type="EMBL" id="PTX52669.1"/>
    </source>
</evidence>
<dbReference type="EMBL" id="QBKP01000002">
    <property type="protein sequence ID" value="PTX52669.1"/>
    <property type="molecule type" value="Genomic_DNA"/>
</dbReference>
<dbReference type="Proteomes" id="UP000244224">
    <property type="component" value="Unassembled WGS sequence"/>
</dbReference>
<reference evidence="3 4" key="1">
    <citation type="submission" date="2018-04" db="EMBL/GenBank/DDBJ databases">
        <title>Genomic Encyclopedia of Archaeal and Bacterial Type Strains, Phase II (KMG-II): from individual species to whole genera.</title>
        <authorList>
            <person name="Goeker M."/>
        </authorList>
    </citation>
    <scope>NUCLEOTIDE SEQUENCE [LARGE SCALE GENOMIC DNA]</scope>
    <source>
        <strain evidence="3 4">DSM 21823</strain>
    </source>
</reference>
<evidence type="ECO:0000259" key="2">
    <source>
        <dbReference type="Pfam" id="PF13598"/>
    </source>
</evidence>
<sequence>MRRFGLLAALLLTAAPALGEAPIRSVTLFEAGLAEIVREGAPGGAGAPLELTVPEPQLNDLLKSLVIRGDATGARVRLDGSARVEDAFGRLPLGPDRIGDQAALLDALKGTLVTVSDGPRTGPVSGRVMGVTRPDCGEGAGCHPLLLLQAETGLLTVPLAPGRQVRIEDERLRDRIGRALDALALAGSGSDRTVRIEADGAGPLALSYVVPAPVWRTAYRAIGGSDGGMRLQAWAVLENVTGADWDEVRLTLSSGAPKTLETDLTSRGWAVRETFEPPAPQARAGLLDLDSFAPRAEMVMSLQAAPAAELEAGAELTDRGLDSRFTFPDPVDLGSGEMISLPFLTEEVPVERTLLWRGRLTDRTGSPDLVLRVTNPLPIRLPAGIMTVSDADGYLGDAAFPVLVPGAQAEVPFGADQRVEVRERVTARSAERRVTLSGGLLRITERRVRTVEYRVSAPAGETPALTIRHPSEPGWELVRTGPGPAPVPDEADPSSLRFDLPAGTGLLRVEETRPVLEAVAIGDLPRDRLIGLLTDRIGPEDRERLERILEARDRLDRLTAERDALLSARARTVEDQERSRRMMDAAPAGSDMQGRFLSAILELEDLIGETDRKGEALQAEIAAAETDLDRLLRAE</sequence>
<keyword evidence="1" id="KW-0732">Signal</keyword>
<dbReference type="OrthoDB" id="580912at2"/>
<protein>
    <recommendedName>
        <fullName evidence="2">DUF4139 domain-containing protein</fullName>
    </recommendedName>
</protein>
<feature type="chain" id="PRO_5015580433" description="DUF4139 domain-containing protein" evidence="1">
    <location>
        <begin position="20"/>
        <end position="635"/>
    </location>
</feature>
<name>A0A2T6B9D0_9RHOB</name>
<evidence type="ECO:0000313" key="4">
    <source>
        <dbReference type="Proteomes" id="UP000244224"/>
    </source>
</evidence>
<feature type="domain" description="DUF4139" evidence="2">
    <location>
        <begin position="204"/>
        <end position="465"/>
    </location>
</feature>
<organism evidence="3 4">
    <name type="scientific">Gemmobacter caeni</name>
    <dbReference type="NCBI Taxonomy" id="589035"/>
    <lineage>
        <taxon>Bacteria</taxon>
        <taxon>Pseudomonadati</taxon>
        <taxon>Pseudomonadota</taxon>
        <taxon>Alphaproteobacteria</taxon>
        <taxon>Rhodobacterales</taxon>
        <taxon>Paracoccaceae</taxon>
        <taxon>Gemmobacter</taxon>
    </lineage>
</organism>
<accession>A0A2T6B9D0</accession>
<gene>
    <name evidence="3" type="ORF">C8N34_102488</name>
</gene>
<evidence type="ECO:0000256" key="1">
    <source>
        <dbReference type="SAM" id="SignalP"/>
    </source>
</evidence>